<evidence type="ECO:0000256" key="4">
    <source>
        <dbReference type="ARBA" id="ARBA00022989"/>
    </source>
</evidence>
<keyword evidence="9" id="KW-1185">Reference proteome</keyword>
<keyword evidence="4 6" id="KW-1133">Transmembrane helix</keyword>
<dbReference type="EMBL" id="CAUOFW020001611">
    <property type="protein sequence ID" value="CAK9146690.1"/>
    <property type="molecule type" value="Genomic_DNA"/>
</dbReference>
<evidence type="ECO:0000313" key="7">
    <source>
        <dbReference type="EMBL" id="CAK9146690.1"/>
    </source>
</evidence>
<dbReference type="PANTHER" id="PTHR22926:SF5">
    <property type="entry name" value="PHOSPHO-N-ACETYLMURAMOYL-PENTAPEPTIDE-TRANSFERASE HOMOLOG"/>
    <property type="match status" value="1"/>
</dbReference>
<evidence type="ECO:0000313" key="8">
    <source>
        <dbReference type="EMBL" id="CAK9164024.1"/>
    </source>
</evidence>
<sequence length="326" mass="36355">MWFHSSSSNLSGHSLGFLRSCKRSTLSILTPSRTRISFVSSIYPRRLGFYFDLKVRKYGYRSKQRVVQVTAMADEDLGGIASLDDFGSNERAVEYMLSSSDGEDSDGEGMLTPITDVDLPTKRKQFRPTDDALTVTAHRLAMLGRARKRKRIKYGILNNIGLITFLTMLLLLVDWCAWRIVRLPLAPFYLMRPFSMSAVLAACAGYICVPLLRSLKLQSIIKKRPARHSSKEGTPVMGGLFFIPIGIIVAEVIVGFSSIEVSAAAAATLAFAAIGLLDDFLSLIKDHHNGLSAWMRIFLEVAVGTWFSFWLYSTDISSPYSMYTFS</sequence>
<comment type="subcellular location">
    <subcellularLocation>
        <location evidence="1">Membrane</location>
        <topology evidence="1">Multi-pass membrane protein</topology>
    </subcellularLocation>
</comment>
<dbReference type="InterPro" id="IPR000715">
    <property type="entry name" value="Glycosyl_transferase_4"/>
</dbReference>
<evidence type="ECO:0000256" key="3">
    <source>
        <dbReference type="ARBA" id="ARBA00022692"/>
    </source>
</evidence>
<feature type="transmembrane region" description="Helical" evidence="6">
    <location>
        <begin position="156"/>
        <end position="181"/>
    </location>
</feature>
<organism evidence="7 9">
    <name type="scientific">Ilex paraguariensis</name>
    <name type="common">yerba mate</name>
    <dbReference type="NCBI Taxonomy" id="185542"/>
    <lineage>
        <taxon>Eukaryota</taxon>
        <taxon>Viridiplantae</taxon>
        <taxon>Streptophyta</taxon>
        <taxon>Embryophyta</taxon>
        <taxon>Tracheophyta</taxon>
        <taxon>Spermatophyta</taxon>
        <taxon>Magnoliopsida</taxon>
        <taxon>eudicotyledons</taxon>
        <taxon>Gunneridae</taxon>
        <taxon>Pentapetalae</taxon>
        <taxon>asterids</taxon>
        <taxon>campanulids</taxon>
        <taxon>Aquifoliales</taxon>
        <taxon>Aquifoliaceae</taxon>
        <taxon>Ilex</taxon>
    </lineage>
</organism>
<feature type="transmembrane region" description="Helical" evidence="6">
    <location>
        <begin position="293"/>
        <end position="312"/>
    </location>
</feature>
<dbReference type="GO" id="GO:0016780">
    <property type="term" value="F:phosphotransferase activity, for other substituted phosphate groups"/>
    <property type="evidence" value="ECO:0007669"/>
    <property type="project" value="UniProtKB-ARBA"/>
</dbReference>
<comment type="caution">
    <text evidence="7">The sequence shown here is derived from an EMBL/GenBank/DDBJ whole genome shotgun (WGS) entry which is preliminary data.</text>
</comment>
<keyword evidence="2" id="KW-0808">Transferase</keyword>
<keyword evidence="3 6" id="KW-0812">Transmembrane</keyword>
<gene>
    <name evidence="7" type="ORF">ILEXP_LOCUS14549</name>
    <name evidence="8" type="ORF">ILEXP_LOCUS33099</name>
</gene>
<feature type="transmembrane region" description="Helical" evidence="6">
    <location>
        <begin position="193"/>
        <end position="215"/>
    </location>
</feature>
<evidence type="ECO:0000256" key="1">
    <source>
        <dbReference type="ARBA" id="ARBA00004141"/>
    </source>
</evidence>
<name>A0ABC8RNX8_9AQUA</name>
<dbReference type="AlphaFoldDB" id="A0ABC8RNX8"/>
<keyword evidence="5 6" id="KW-0472">Membrane</keyword>
<proteinExistence type="predicted"/>
<accession>A0ABC8RNX8</accession>
<feature type="transmembrane region" description="Helical" evidence="6">
    <location>
        <begin position="262"/>
        <end position="281"/>
    </location>
</feature>
<evidence type="ECO:0000256" key="2">
    <source>
        <dbReference type="ARBA" id="ARBA00022679"/>
    </source>
</evidence>
<evidence type="ECO:0000256" key="6">
    <source>
        <dbReference type="SAM" id="Phobius"/>
    </source>
</evidence>
<reference evidence="7 9" key="1">
    <citation type="submission" date="2024-02" db="EMBL/GenBank/DDBJ databases">
        <authorList>
            <person name="Vignale AGUSTIN F."/>
            <person name="Sosa J E."/>
            <person name="Modenutti C."/>
        </authorList>
    </citation>
    <scope>NUCLEOTIDE SEQUENCE [LARGE SCALE GENOMIC DNA]</scope>
</reference>
<dbReference type="PANTHER" id="PTHR22926">
    <property type="entry name" value="PHOSPHO-N-ACETYLMURAMOYL-PENTAPEPTIDE-TRANSFERASE"/>
    <property type="match status" value="1"/>
</dbReference>
<dbReference type="GO" id="GO:0016020">
    <property type="term" value="C:membrane"/>
    <property type="evidence" value="ECO:0007669"/>
    <property type="project" value="UniProtKB-SubCell"/>
</dbReference>
<feature type="transmembrane region" description="Helical" evidence="6">
    <location>
        <begin position="236"/>
        <end position="256"/>
    </location>
</feature>
<evidence type="ECO:0008006" key="10">
    <source>
        <dbReference type="Google" id="ProtNLM"/>
    </source>
</evidence>
<dbReference type="Proteomes" id="UP001642360">
    <property type="component" value="Unassembled WGS sequence"/>
</dbReference>
<protein>
    <recommendedName>
        <fullName evidence="10">Phospho-N-acetylmuramoyl-pentapeptide-transferase</fullName>
    </recommendedName>
</protein>
<evidence type="ECO:0000313" key="9">
    <source>
        <dbReference type="Proteomes" id="UP001642360"/>
    </source>
</evidence>
<dbReference type="EMBL" id="CAUOFW020004142">
    <property type="protein sequence ID" value="CAK9164024.1"/>
    <property type="molecule type" value="Genomic_DNA"/>
</dbReference>
<evidence type="ECO:0000256" key="5">
    <source>
        <dbReference type="ARBA" id="ARBA00023136"/>
    </source>
</evidence>